<evidence type="ECO:0000313" key="1">
    <source>
        <dbReference type="EMBL" id="EGG01647.1"/>
    </source>
</evidence>
<proteinExistence type="predicted"/>
<protein>
    <submittedName>
        <fullName evidence="1">Uncharacterized protein</fullName>
    </submittedName>
</protein>
<dbReference type="KEGG" id="mlr:MELLADRAFT_110752"/>
<accession>F4S0U3</accession>
<gene>
    <name evidence="1" type="ORF">MELLADRAFT_110752</name>
</gene>
<name>F4S0U3_MELLP</name>
<sequence length="111" mass="12543">MSAFMVLCHPRIFFDIKSTSSSAFVWSSESKIEDDAIGFEELGELEIKDVNVDQTYGDLPMMALIIPLAIVATRQMPSHANGNLLFYWPTSIHDFYPSSTLLIQQLSPHDY</sequence>
<dbReference type="VEuPathDB" id="FungiDB:MELLADRAFT_110752"/>
<evidence type="ECO:0000313" key="2">
    <source>
        <dbReference type="Proteomes" id="UP000001072"/>
    </source>
</evidence>
<dbReference type="GeneID" id="18924179"/>
<keyword evidence="2" id="KW-1185">Reference proteome</keyword>
<dbReference type="EMBL" id="GL883136">
    <property type="protein sequence ID" value="EGG01647.1"/>
    <property type="molecule type" value="Genomic_DNA"/>
</dbReference>
<dbReference type="AlphaFoldDB" id="F4S0U3"/>
<organism evidence="2">
    <name type="scientific">Melampsora larici-populina (strain 98AG31 / pathotype 3-4-7)</name>
    <name type="common">Poplar leaf rust fungus</name>
    <dbReference type="NCBI Taxonomy" id="747676"/>
    <lineage>
        <taxon>Eukaryota</taxon>
        <taxon>Fungi</taxon>
        <taxon>Dikarya</taxon>
        <taxon>Basidiomycota</taxon>
        <taxon>Pucciniomycotina</taxon>
        <taxon>Pucciniomycetes</taxon>
        <taxon>Pucciniales</taxon>
        <taxon>Melampsoraceae</taxon>
        <taxon>Melampsora</taxon>
    </lineage>
</organism>
<dbReference type="HOGENOM" id="CLU_2158965_0_0_1"/>
<reference evidence="2" key="1">
    <citation type="journal article" date="2011" name="Proc. Natl. Acad. Sci. U.S.A.">
        <title>Obligate biotrophy features unraveled by the genomic analysis of rust fungi.</title>
        <authorList>
            <person name="Duplessis S."/>
            <person name="Cuomo C.A."/>
            <person name="Lin Y.-C."/>
            <person name="Aerts A."/>
            <person name="Tisserant E."/>
            <person name="Veneault-Fourrey C."/>
            <person name="Joly D.L."/>
            <person name="Hacquard S."/>
            <person name="Amselem J."/>
            <person name="Cantarel B.L."/>
            <person name="Chiu R."/>
            <person name="Coutinho P.M."/>
            <person name="Feau N."/>
            <person name="Field M."/>
            <person name="Frey P."/>
            <person name="Gelhaye E."/>
            <person name="Goldberg J."/>
            <person name="Grabherr M.G."/>
            <person name="Kodira C.D."/>
            <person name="Kohler A."/>
            <person name="Kuees U."/>
            <person name="Lindquist E.A."/>
            <person name="Lucas S.M."/>
            <person name="Mago R."/>
            <person name="Mauceli E."/>
            <person name="Morin E."/>
            <person name="Murat C."/>
            <person name="Pangilinan J.L."/>
            <person name="Park R."/>
            <person name="Pearson M."/>
            <person name="Quesneville H."/>
            <person name="Rouhier N."/>
            <person name="Sakthikumar S."/>
            <person name="Salamov A.A."/>
            <person name="Schmutz J."/>
            <person name="Selles B."/>
            <person name="Shapiro H."/>
            <person name="Tanguay P."/>
            <person name="Tuskan G.A."/>
            <person name="Henrissat B."/>
            <person name="Van de Peer Y."/>
            <person name="Rouze P."/>
            <person name="Ellis J.G."/>
            <person name="Dodds P.N."/>
            <person name="Schein J.E."/>
            <person name="Zhong S."/>
            <person name="Hamelin R.C."/>
            <person name="Grigoriev I.V."/>
            <person name="Szabo L.J."/>
            <person name="Martin F."/>
        </authorList>
    </citation>
    <scope>NUCLEOTIDE SEQUENCE [LARGE SCALE GENOMIC DNA]</scope>
    <source>
        <strain evidence="2">98AG31 / pathotype 3-4-7</strain>
    </source>
</reference>
<dbReference type="RefSeq" id="XP_007414992.1">
    <property type="nucleotide sequence ID" value="XM_007414930.1"/>
</dbReference>
<dbReference type="InParanoid" id="F4S0U3"/>
<dbReference type="Proteomes" id="UP000001072">
    <property type="component" value="Unassembled WGS sequence"/>
</dbReference>